<sequence>MLVEQLYRSLNILSGGKYHHE</sequence>
<evidence type="ECO:0008006" key="3">
    <source>
        <dbReference type="Google" id="ProtNLM"/>
    </source>
</evidence>
<dbReference type="Gene3D" id="3.40.1280.10">
    <property type="match status" value="1"/>
</dbReference>
<organism evidence="1 2">
    <name type="scientific">Candidatus Dojkabacteria bacterium</name>
    <dbReference type="NCBI Taxonomy" id="2099670"/>
    <lineage>
        <taxon>Bacteria</taxon>
        <taxon>Candidatus Dojkabacteria</taxon>
    </lineage>
</organism>
<dbReference type="AlphaFoldDB" id="A0A5C7J4E1"/>
<dbReference type="Proteomes" id="UP000321026">
    <property type="component" value="Unassembled WGS sequence"/>
</dbReference>
<dbReference type="InterPro" id="IPR029026">
    <property type="entry name" value="tRNA_m1G_MTases_N"/>
</dbReference>
<evidence type="ECO:0000313" key="2">
    <source>
        <dbReference type="Proteomes" id="UP000321026"/>
    </source>
</evidence>
<comment type="caution">
    <text evidence="1">The sequence shown here is derived from an EMBL/GenBank/DDBJ whole genome shotgun (WGS) entry which is preliminary data.</text>
</comment>
<proteinExistence type="predicted"/>
<dbReference type="EMBL" id="SSDS01000078">
    <property type="protein sequence ID" value="TXG76269.1"/>
    <property type="molecule type" value="Genomic_DNA"/>
</dbReference>
<reference evidence="1 2" key="1">
    <citation type="submission" date="2018-09" db="EMBL/GenBank/DDBJ databases">
        <title>Metagenome Assembled Genomes from an Advanced Water Purification Facility.</title>
        <authorList>
            <person name="Stamps B.W."/>
            <person name="Spear J.R."/>
        </authorList>
    </citation>
    <scope>NUCLEOTIDE SEQUENCE [LARGE SCALE GENOMIC DNA]</scope>
    <source>
        <strain evidence="1">Bin_63_2</strain>
    </source>
</reference>
<gene>
    <name evidence="1" type="ORF">E6Q11_04935</name>
</gene>
<accession>A0A5C7J4E1</accession>
<protein>
    <recommendedName>
        <fullName evidence="3">23S rRNA (Pseudouridine(1915)-N(3))-methyltransferase RlmH</fullName>
    </recommendedName>
</protein>
<evidence type="ECO:0000313" key="1">
    <source>
        <dbReference type="EMBL" id="TXG76269.1"/>
    </source>
</evidence>
<name>A0A5C7J4E1_9BACT</name>